<dbReference type="Pfam" id="PF11701">
    <property type="entry name" value="UNC45-central"/>
    <property type="match status" value="1"/>
</dbReference>
<accession>A0A821NPW2</accession>
<proteinExistence type="predicted"/>
<dbReference type="PANTHER" id="PTHR45994">
    <property type="entry name" value="FI21225P1"/>
    <property type="match status" value="1"/>
</dbReference>
<dbReference type="AlphaFoldDB" id="A0A821NPW2"/>
<sequence>LPKVLRVAATVPDLPDPDKKQYPLTEKTKMHISCTLSVVFHDLYSDKAREDFNNECAEFIIALRERDDVQSRVRTISTLSVLLQGPFDTGNAILGSQNLVDLMIQ</sequence>
<dbReference type="PANTHER" id="PTHR45994:SF1">
    <property type="entry name" value="FI21225P1"/>
    <property type="match status" value="1"/>
</dbReference>
<dbReference type="GO" id="GO:0051879">
    <property type="term" value="F:Hsp90 protein binding"/>
    <property type="evidence" value="ECO:0007669"/>
    <property type="project" value="TreeGrafter"/>
</dbReference>
<keyword evidence="2" id="KW-0963">Cytoplasm</keyword>
<comment type="subcellular location">
    <subcellularLocation>
        <location evidence="1">Cytoplasm</location>
    </subcellularLocation>
</comment>
<keyword evidence="5" id="KW-1185">Reference proteome</keyword>
<comment type="caution">
    <text evidence="4">The sequence shown here is derived from an EMBL/GenBank/DDBJ whole genome shotgun (WGS) entry which is preliminary data.</text>
</comment>
<protein>
    <recommendedName>
        <fullName evidence="3">UNC-45/Cro1/She4 central domain-containing protein</fullName>
    </recommendedName>
</protein>
<evidence type="ECO:0000256" key="1">
    <source>
        <dbReference type="ARBA" id="ARBA00004496"/>
    </source>
</evidence>
<feature type="domain" description="UNC-45/Cro1/She4 central" evidence="3">
    <location>
        <begin position="23"/>
        <end position="104"/>
    </location>
</feature>
<dbReference type="Gene3D" id="1.25.10.10">
    <property type="entry name" value="Leucine-rich Repeat Variant"/>
    <property type="match status" value="1"/>
</dbReference>
<name>A0A821NPW2_9BILA</name>
<dbReference type="Proteomes" id="UP000663873">
    <property type="component" value="Unassembled WGS sequence"/>
</dbReference>
<evidence type="ECO:0000313" key="5">
    <source>
        <dbReference type="Proteomes" id="UP000663873"/>
    </source>
</evidence>
<feature type="non-terminal residue" evidence="4">
    <location>
        <position position="105"/>
    </location>
</feature>
<evidence type="ECO:0000256" key="2">
    <source>
        <dbReference type="ARBA" id="ARBA00022490"/>
    </source>
</evidence>
<organism evidence="4 5">
    <name type="scientific">Rotaria socialis</name>
    <dbReference type="NCBI Taxonomy" id="392032"/>
    <lineage>
        <taxon>Eukaryota</taxon>
        <taxon>Metazoa</taxon>
        <taxon>Spiralia</taxon>
        <taxon>Gnathifera</taxon>
        <taxon>Rotifera</taxon>
        <taxon>Eurotatoria</taxon>
        <taxon>Bdelloidea</taxon>
        <taxon>Philodinida</taxon>
        <taxon>Philodinidae</taxon>
        <taxon>Rotaria</taxon>
    </lineage>
</organism>
<dbReference type="EMBL" id="CAJOBP010046263">
    <property type="protein sequence ID" value="CAF4790760.1"/>
    <property type="molecule type" value="Genomic_DNA"/>
</dbReference>
<dbReference type="GO" id="GO:0005737">
    <property type="term" value="C:cytoplasm"/>
    <property type="evidence" value="ECO:0007669"/>
    <property type="project" value="UniProtKB-SubCell"/>
</dbReference>
<evidence type="ECO:0000259" key="3">
    <source>
        <dbReference type="Pfam" id="PF11701"/>
    </source>
</evidence>
<dbReference type="InterPro" id="IPR024660">
    <property type="entry name" value="UCS_central_dom"/>
</dbReference>
<evidence type="ECO:0000313" key="4">
    <source>
        <dbReference type="EMBL" id="CAF4790760.1"/>
    </source>
</evidence>
<gene>
    <name evidence="4" type="ORF">UJA718_LOCUS40825</name>
</gene>
<feature type="non-terminal residue" evidence="4">
    <location>
        <position position="1"/>
    </location>
</feature>
<reference evidence="4" key="1">
    <citation type="submission" date="2021-02" db="EMBL/GenBank/DDBJ databases">
        <authorList>
            <person name="Nowell W R."/>
        </authorList>
    </citation>
    <scope>NUCLEOTIDE SEQUENCE</scope>
</reference>
<dbReference type="InterPro" id="IPR011989">
    <property type="entry name" value="ARM-like"/>
</dbReference>